<dbReference type="STRING" id="1121927.GOHSU_45_00420"/>
<comment type="caution">
    <text evidence="6">The sequence shown here is derived from an EMBL/GenBank/DDBJ whole genome shotgun (WGS) entry which is preliminary data.</text>
</comment>
<comment type="subcellular location">
    <subcellularLocation>
        <location evidence="3">Cytoplasm</location>
    </subcellularLocation>
</comment>
<evidence type="ECO:0000256" key="1">
    <source>
        <dbReference type="ARBA" id="ARBA00022490"/>
    </source>
</evidence>
<dbReference type="GO" id="GO:0005829">
    <property type="term" value="C:cytosol"/>
    <property type="evidence" value="ECO:0007669"/>
    <property type="project" value="TreeGrafter"/>
</dbReference>
<dbReference type="InterPro" id="IPR003728">
    <property type="entry name" value="Ribosome_maturation_RimP"/>
</dbReference>
<dbReference type="Proteomes" id="UP000053405">
    <property type="component" value="Unassembled WGS sequence"/>
</dbReference>
<dbReference type="PANTHER" id="PTHR33867">
    <property type="entry name" value="RIBOSOME MATURATION FACTOR RIMP"/>
    <property type="match status" value="1"/>
</dbReference>
<dbReference type="HAMAP" id="MF_01077">
    <property type="entry name" value="RimP"/>
    <property type="match status" value="1"/>
</dbReference>
<protein>
    <recommendedName>
        <fullName evidence="3">Ribosome maturation factor RimP</fullName>
    </recommendedName>
</protein>
<dbReference type="RefSeq" id="WP_005943252.1">
    <property type="nucleotide sequence ID" value="NZ_ATVK01000023.1"/>
</dbReference>
<dbReference type="InterPro" id="IPR035956">
    <property type="entry name" value="RimP_N_sf"/>
</dbReference>
<dbReference type="InterPro" id="IPR028998">
    <property type="entry name" value="RimP_C"/>
</dbReference>
<proteinExistence type="inferred from homology"/>
<dbReference type="Pfam" id="PF17384">
    <property type="entry name" value="DUF150_C"/>
    <property type="match status" value="1"/>
</dbReference>
<keyword evidence="7" id="KW-1185">Reference proteome</keyword>
<dbReference type="SUPFAM" id="SSF74942">
    <property type="entry name" value="YhbC-like, C-terminal domain"/>
    <property type="match status" value="1"/>
</dbReference>
<name>L7LD44_9ACTN</name>
<dbReference type="Pfam" id="PF02576">
    <property type="entry name" value="RimP_N"/>
    <property type="match status" value="1"/>
</dbReference>
<keyword evidence="2 3" id="KW-0690">Ribosome biogenesis</keyword>
<gene>
    <name evidence="3 6" type="primary">rimP</name>
    <name evidence="6" type="ORF">GOHSU_45_00420</name>
</gene>
<dbReference type="Gene3D" id="3.30.300.70">
    <property type="entry name" value="RimP-like superfamily, N-terminal"/>
    <property type="match status" value="1"/>
</dbReference>
<dbReference type="OrthoDB" id="9805006at2"/>
<evidence type="ECO:0000259" key="4">
    <source>
        <dbReference type="Pfam" id="PF02576"/>
    </source>
</evidence>
<feature type="domain" description="Ribosome maturation factor RimP N-terminal" evidence="4">
    <location>
        <begin position="22"/>
        <end position="91"/>
    </location>
</feature>
<dbReference type="NCBIfam" id="NF000930">
    <property type="entry name" value="PRK00092.2-2"/>
    <property type="match status" value="1"/>
</dbReference>
<evidence type="ECO:0000259" key="5">
    <source>
        <dbReference type="Pfam" id="PF17384"/>
    </source>
</evidence>
<evidence type="ECO:0000256" key="3">
    <source>
        <dbReference type="HAMAP-Rule" id="MF_01077"/>
    </source>
</evidence>
<reference evidence="6 7" key="1">
    <citation type="submission" date="2012-12" db="EMBL/GenBank/DDBJ databases">
        <title>Whole genome shotgun sequence of Gordonia hirsuta NBRC 16056.</title>
        <authorList>
            <person name="Isaki-Nakamura S."/>
            <person name="Hosoyama A."/>
            <person name="Tsuchikane K."/>
            <person name="Katsumata H."/>
            <person name="Baba S."/>
            <person name="Yamazaki S."/>
            <person name="Fujita N."/>
        </authorList>
    </citation>
    <scope>NUCLEOTIDE SEQUENCE [LARGE SCALE GENOMIC DNA]</scope>
    <source>
        <strain evidence="6 7">NBRC 16056</strain>
    </source>
</reference>
<dbReference type="InterPro" id="IPR028989">
    <property type="entry name" value="RimP_N"/>
</dbReference>
<evidence type="ECO:0000256" key="2">
    <source>
        <dbReference type="ARBA" id="ARBA00022517"/>
    </source>
</evidence>
<comment type="similarity">
    <text evidence="3">Belongs to the RimP family.</text>
</comment>
<evidence type="ECO:0000313" key="6">
    <source>
        <dbReference type="EMBL" id="GAC58676.1"/>
    </source>
</evidence>
<dbReference type="GO" id="GO:0000028">
    <property type="term" value="P:ribosomal small subunit assembly"/>
    <property type="evidence" value="ECO:0007669"/>
    <property type="project" value="TreeGrafter"/>
</dbReference>
<dbReference type="SUPFAM" id="SSF75420">
    <property type="entry name" value="YhbC-like, N-terminal domain"/>
    <property type="match status" value="1"/>
</dbReference>
<dbReference type="AlphaFoldDB" id="L7LD44"/>
<dbReference type="InterPro" id="IPR036847">
    <property type="entry name" value="RimP_C_sf"/>
</dbReference>
<sequence>MTQQDQQTADGFSAQIAAAADQVLLRTGYDLEDIRVDGPAGRRRLQIIVDRDGGASLDEVADLSRELSTALDAADVFGDEAYDLEVSTPGIGRPLTLPRHWRRARGRKVTVRTAAETVAGRVADTDARTVTLLSNDKGRMSTRDIALSDIDHAVIEVDFTRPGEAELRACGLDDAEISLRRTPAR</sequence>
<dbReference type="EMBL" id="BANT01000045">
    <property type="protein sequence ID" value="GAC58676.1"/>
    <property type="molecule type" value="Genomic_DNA"/>
</dbReference>
<keyword evidence="1 3" id="KW-0963">Cytoplasm</keyword>
<dbReference type="PANTHER" id="PTHR33867:SF1">
    <property type="entry name" value="RIBOSOME MATURATION FACTOR RIMP"/>
    <property type="match status" value="1"/>
</dbReference>
<dbReference type="eggNOG" id="COG0779">
    <property type="taxonomic scope" value="Bacteria"/>
</dbReference>
<evidence type="ECO:0000313" key="7">
    <source>
        <dbReference type="Proteomes" id="UP000053405"/>
    </source>
</evidence>
<comment type="function">
    <text evidence="3">Required for maturation of 30S ribosomal subunits.</text>
</comment>
<dbReference type="GO" id="GO:0006412">
    <property type="term" value="P:translation"/>
    <property type="evidence" value="ECO:0007669"/>
    <property type="project" value="TreeGrafter"/>
</dbReference>
<organism evidence="6 7">
    <name type="scientific">Gordonia hirsuta DSM 44140 = NBRC 16056</name>
    <dbReference type="NCBI Taxonomy" id="1121927"/>
    <lineage>
        <taxon>Bacteria</taxon>
        <taxon>Bacillati</taxon>
        <taxon>Actinomycetota</taxon>
        <taxon>Actinomycetes</taxon>
        <taxon>Mycobacteriales</taxon>
        <taxon>Gordoniaceae</taxon>
        <taxon>Gordonia</taxon>
    </lineage>
</organism>
<feature type="domain" description="Ribosome maturation factor RimP C-terminal" evidence="5">
    <location>
        <begin position="95"/>
        <end position="159"/>
    </location>
</feature>
<dbReference type="CDD" id="cd01734">
    <property type="entry name" value="YlxS_C"/>
    <property type="match status" value="1"/>
</dbReference>
<accession>L7LD44</accession>